<dbReference type="Gene3D" id="2.30.130.30">
    <property type="entry name" value="Hypothetical protein"/>
    <property type="match status" value="1"/>
</dbReference>
<dbReference type="Pfam" id="PF04266">
    <property type="entry name" value="ASCH"/>
    <property type="match status" value="1"/>
</dbReference>
<dbReference type="SUPFAM" id="SSF88697">
    <property type="entry name" value="PUA domain-like"/>
    <property type="match status" value="1"/>
</dbReference>
<keyword evidence="3" id="KW-1185">Reference proteome</keyword>
<evidence type="ECO:0000313" key="3">
    <source>
        <dbReference type="Proteomes" id="UP000308891"/>
    </source>
</evidence>
<evidence type="ECO:0000259" key="1">
    <source>
        <dbReference type="Pfam" id="PF04266"/>
    </source>
</evidence>
<organism evidence="2 3">
    <name type="scientific">Crenobacter intestini</name>
    <dbReference type="NCBI Taxonomy" id="2563443"/>
    <lineage>
        <taxon>Bacteria</taxon>
        <taxon>Pseudomonadati</taxon>
        <taxon>Pseudomonadota</taxon>
        <taxon>Betaproteobacteria</taxon>
        <taxon>Neisseriales</taxon>
        <taxon>Neisseriaceae</taxon>
        <taxon>Crenobacter</taxon>
    </lineage>
</organism>
<dbReference type="OrthoDB" id="9800901at2"/>
<sequence length="317" mass="34741">MNIVGLNRIFGLMMKSQHALDFLRNVLAKELGFTALDEERRTKAQYFRTAGGKVFGIVLGEMENGVFSAQTTSIILESCQLPTGLPAGVMQVAPYRGSSTHAPTKGIFLKDAQTRVQVTDEQALRGLLSWYALGAVSRSDIKPTMNSAVGLSLRAQPAKQSPVIAAPVEQTREGCEQNSRQKSVRVPDKGLLIRDPWIEKILRGEKVWEMRSRETRERGWVALIKAGSGMVVGLARIVDCIGPLSGAQMLETQNRHGISAERLPEVPQYRHAWVLSDVMRLPSPVAYQHKSGAVIFASLDAKARQQIAAQLGSVVLT</sequence>
<dbReference type="Proteomes" id="UP000308891">
    <property type="component" value="Unassembled WGS sequence"/>
</dbReference>
<accession>A0A4T0UNK1</accession>
<protein>
    <submittedName>
        <fullName evidence="2">ASCH domain-containing protein</fullName>
    </submittedName>
</protein>
<reference evidence="2 3" key="1">
    <citation type="submission" date="2019-04" db="EMBL/GenBank/DDBJ databases">
        <title>Crenobacter sp. nov.</title>
        <authorList>
            <person name="Shi S."/>
        </authorList>
    </citation>
    <scope>NUCLEOTIDE SEQUENCE [LARGE SCALE GENOMIC DNA]</scope>
    <source>
        <strain evidence="2 3">GY 70310</strain>
    </source>
</reference>
<name>A0A4T0UNK1_9NEIS</name>
<dbReference type="RefSeq" id="WP_136554603.1">
    <property type="nucleotide sequence ID" value="NZ_STGJ01000014.1"/>
</dbReference>
<dbReference type="InterPro" id="IPR015947">
    <property type="entry name" value="PUA-like_sf"/>
</dbReference>
<feature type="domain" description="ASCH" evidence="1">
    <location>
        <begin position="193"/>
        <end position="256"/>
    </location>
</feature>
<evidence type="ECO:0000313" key="2">
    <source>
        <dbReference type="EMBL" id="TIC80322.1"/>
    </source>
</evidence>
<comment type="caution">
    <text evidence="2">The sequence shown here is derived from an EMBL/GenBank/DDBJ whole genome shotgun (WGS) entry which is preliminary data.</text>
</comment>
<dbReference type="InterPro" id="IPR007374">
    <property type="entry name" value="ASCH_domain"/>
</dbReference>
<gene>
    <name evidence="2" type="ORF">E5K04_12515</name>
</gene>
<dbReference type="AlphaFoldDB" id="A0A4T0UNK1"/>
<dbReference type="EMBL" id="STGJ01000014">
    <property type="protein sequence ID" value="TIC80322.1"/>
    <property type="molecule type" value="Genomic_DNA"/>
</dbReference>
<proteinExistence type="predicted"/>